<dbReference type="EC" id="2.5.1.19" evidence="7"/>
<feature type="binding site" evidence="7">
    <location>
        <position position="342"/>
    </location>
    <ligand>
        <name>3-phosphoshikimate</name>
        <dbReference type="ChEBI" id="CHEBI:145989"/>
    </ligand>
</feature>
<dbReference type="InterPro" id="IPR036968">
    <property type="entry name" value="Enolpyruvate_Tfrase_sf"/>
</dbReference>
<feature type="binding site" evidence="7">
    <location>
        <position position="346"/>
    </location>
    <ligand>
        <name>phosphoenolpyruvate</name>
        <dbReference type="ChEBI" id="CHEBI:58702"/>
    </ligand>
</feature>
<evidence type="ECO:0000256" key="7">
    <source>
        <dbReference type="HAMAP-Rule" id="MF_00210"/>
    </source>
</evidence>
<dbReference type="InterPro" id="IPR013792">
    <property type="entry name" value="RNA3'P_cycl/enolpyr_Trfase_a/b"/>
</dbReference>
<evidence type="ECO:0000313" key="9">
    <source>
        <dbReference type="EMBL" id="MEQ2557234.1"/>
    </source>
</evidence>
<feature type="binding site" evidence="7">
    <location>
        <position position="28"/>
    </location>
    <ligand>
        <name>3-phosphoshikimate</name>
        <dbReference type="ChEBI" id="CHEBI:145989"/>
    </ligand>
</feature>
<evidence type="ECO:0000256" key="5">
    <source>
        <dbReference type="ARBA" id="ARBA00023141"/>
    </source>
</evidence>
<comment type="subcellular location">
    <subcellularLocation>
        <location evidence="7">Cytoplasm</location>
    </subcellularLocation>
</comment>
<dbReference type="CDD" id="cd01556">
    <property type="entry name" value="EPSP_synthase"/>
    <property type="match status" value="1"/>
</dbReference>
<evidence type="ECO:0000256" key="3">
    <source>
        <dbReference type="ARBA" id="ARBA00022605"/>
    </source>
</evidence>
<feature type="binding site" evidence="7">
    <location>
        <position position="96"/>
    </location>
    <ligand>
        <name>phosphoenolpyruvate</name>
        <dbReference type="ChEBI" id="CHEBI:58702"/>
    </ligand>
</feature>
<dbReference type="RefSeq" id="WP_353530341.1">
    <property type="nucleotide sequence ID" value="NZ_JBBMEX010000004.1"/>
</dbReference>
<dbReference type="PANTHER" id="PTHR21090:SF5">
    <property type="entry name" value="PENTAFUNCTIONAL AROM POLYPEPTIDE"/>
    <property type="match status" value="1"/>
</dbReference>
<feature type="binding site" evidence="7">
    <location>
        <position position="124"/>
    </location>
    <ligand>
        <name>phosphoenolpyruvate</name>
        <dbReference type="ChEBI" id="CHEBI:58702"/>
    </ligand>
</feature>
<keyword evidence="7" id="KW-0963">Cytoplasm</keyword>
<evidence type="ECO:0000256" key="6">
    <source>
        <dbReference type="ARBA" id="ARBA00044633"/>
    </source>
</evidence>
<keyword evidence="3 7" id="KW-0028">Amino-acid biosynthesis</keyword>
<comment type="subunit">
    <text evidence="7">Monomer.</text>
</comment>
<keyword evidence="10" id="KW-1185">Reference proteome</keyword>
<accession>A0ABV1HBZ1</accession>
<feature type="binding site" evidence="7">
    <location>
        <position position="23"/>
    </location>
    <ligand>
        <name>3-phosphoshikimate</name>
        <dbReference type="ChEBI" id="CHEBI:145989"/>
    </ligand>
</feature>
<evidence type="ECO:0000256" key="2">
    <source>
        <dbReference type="ARBA" id="ARBA00009948"/>
    </source>
</evidence>
<dbReference type="InterPro" id="IPR001986">
    <property type="entry name" value="Enolpyruvate_Tfrase_dom"/>
</dbReference>
<dbReference type="NCBIfam" id="TIGR01356">
    <property type="entry name" value="aroA"/>
    <property type="match status" value="1"/>
</dbReference>
<dbReference type="InterPro" id="IPR006264">
    <property type="entry name" value="EPSP_synthase"/>
</dbReference>
<dbReference type="PIRSF" id="PIRSF000505">
    <property type="entry name" value="EPSPS"/>
    <property type="match status" value="1"/>
</dbReference>
<dbReference type="Proteomes" id="UP001454489">
    <property type="component" value="Unassembled WGS sequence"/>
</dbReference>
<comment type="similarity">
    <text evidence="2 7">Belongs to the EPSP synthase family.</text>
</comment>
<dbReference type="GO" id="GO:0003866">
    <property type="term" value="F:3-phosphoshikimate 1-carboxyvinyltransferase activity"/>
    <property type="evidence" value="ECO:0007669"/>
    <property type="project" value="UniProtKB-EC"/>
</dbReference>
<gene>
    <name evidence="7 9" type="primary">aroA</name>
    <name evidence="9" type="ORF">WMO43_04995</name>
</gene>
<feature type="domain" description="Enolpyruvate transferase" evidence="8">
    <location>
        <begin position="12"/>
        <end position="418"/>
    </location>
</feature>
<comment type="function">
    <text evidence="7">Catalyzes the transfer of the enolpyruvyl moiety of phosphoenolpyruvate (PEP) to the 5-hydroxyl of shikimate-3-phosphate (S3P) to produce enolpyruvyl shikimate-3-phosphate and inorganic phosphate.</text>
</comment>
<comment type="caution">
    <text evidence="9">The sequence shown here is derived from an EMBL/GenBank/DDBJ whole genome shotgun (WGS) entry which is preliminary data.</text>
</comment>
<dbReference type="Gene3D" id="3.65.10.10">
    <property type="entry name" value="Enolpyruvate transferase domain"/>
    <property type="match status" value="2"/>
</dbReference>
<proteinExistence type="inferred from homology"/>
<feature type="binding site" evidence="7">
    <location>
        <position position="172"/>
    </location>
    <ligand>
        <name>phosphoenolpyruvate</name>
        <dbReference type="ChEBI" id="CHEBI:58702"/>
    </ligand>
</feature>
<evidence type="ECO:0000313" key="10">
    <source>
        <dbReference type="Proteomes" id="UP001454489"/>
    </source>
</evidence>
<dbReference type="Pfam" id="PF00275">
    <property type="entry name" value="EPSP_synthase"/>
    <property type="match status" value="1"/>
</dbReference>
<name>A0ABV1HBZ1_9FIRM</name>
<protein>
    <recommendedName>
        <fullName evidence="7">3-phosphoshikimate 1-carboxyvinyltransferase</fullName>
        <ecNumber evidence="7">2.5.1.19</ecNumber>
    </recommendedName>
    <alternativeName>
        <fullName evidence="7">5-enolpyruvylshikimate-3-phosphate synthase</fullName>
        <shortName evidence="7">EPSP synthase</shortName>
        <shortName evidence="7">EPSPS</shortName>
    </alternativeName>
</protein>
<evidence type="ECO:0000256" key="1">
    <source>
        <dbReference type="ARBA" id="ARBA00004811"/>
    </source>
</evidence>
<feature type="binding site" evidence="7">
    <location>
        <position position="412"/>
    </location>
    <ligand>
        <name>phosphoenolpyruvate</name>
        <dbReference type="ChEBI" id="CHEBI:58702"/>
    </ligand>
</feature>
<keyword evidence="4 7" id="KW-0808">Transferase</keyword>
<feature type="active site" description="Proton acceptor" evidence="7">
    <location>
        <position position="315"/>
    </location>
</feature>
<dbReference type="PANTHER" id="PTHR21090">
    <property type="entry name" value="AROM/DEHYDROQUINATE SYNTHASE"/>
    <property type="match status" value="1"/>
</dbReference>
<feature type="binding site" evidence="7">
    <location>
        <position position="315"/>
    </location>
    <ligand>
        <name>3-phosphoshikimate</name>
        <dbReference type="ChEBI" id="CHEBI:145989"/>
    </ligand>
</feature>
<dbReference type="HAMAP" id="MF_00210">
    <property type="entry name" value="EPSP_synth"/>
    <property type="match status" value="1"/>
</dbReference>
<organism evidence="9 10">
    <name type="scientific">Maccoyibacter intestinihominis</name>
    <dbReference type="NCBI Taxonomy" id="3133499"/>
    <lineage>
        <taxon>Bacteria</taxon>
        <taxon>Bacillati</taxon>
        <taxon>Bacillota</taxon>
        <taxon>Clostridia</taxon>
        <taxon>Lachnospirales</taxon>
        <taxon>Lachnospiraceae</taxon>
        <taxon>Maccoyibacter</taxon>
    </lineage>
</organism>
<comment type="caution">
    <text evidence="7">Lacks conserved residue(s) required for the propagation of feature annotation.</text>
</comment>
<evidence type="ECO:0000259" key="8">
    <source>
        <dbReference type="Pfam" id="PF00275"/>
    </source>
</evidence>
<feature type="binding site" evidence="7">
    <location>
        <position position="23"/>
    </location>
    <ligand>
        <name>phosphoenolpyruvate</name>
        <dbReference type="ChEBI" id="CHEBI:58702"/>
    </ligand>
</feature>
<feature type="binding site" evidence="7">
    <location>
        <position position="170"/>
    </location>
    <ligand>
        <name>3-phosphoshikimate</name>
        <dbReference type="ChEBI" id="CHEBI:145989"/>
    </ligand>
</feature>
<feature type="binding site" evidence="7">
    <location>
        <position position="171"/>
    </location>
    <ligand>
        <name>3-phosphoshikimate</name>
        <dbReference type="ChEBI" id="CHEBI:145989"/>
    </ligand>
</feature>
<evidence type="ECO:0000256" key="4">
    <source>
        <dbReference type="ARBA" id="ARBA00022679"/>
    </source>
</evidence>
<dbReference type="SUPFAM" id="SSF55205">
    <property type="entry name" value="EPT/RTPC-like"/>
    <property type="match status" value="1"/>
</dbReference>
<reference evidence="9 10" key="1">
    <citation type="submission" date="2024-03" db="EMBL/GenBank/DDBJ databases">
        <title>Human intestinal bacterial collection.</title>
        <authorList>
            <person name="Pauvert C."/>
            <person name="Hitch T.C.A."/>
            <person name="Clavel T."/>
        </authorList>
    </citation>
    <scope>NUCLEOTIDE SEQUENCE [LARGE SCALE GENOMIC DNA]</scope>
    <source>
        <strain evidence="9 10">CLA-AA-H185</strain>
    </source>
</reference>
<sequence>MDTYKVKKLNHPINLEIAVPGSKSITNRALFLAALGTGEVHLKGVLFSEDSRCFLSSLESLGFSVEIREEEKEVIVGGCGGVIPKKEAEIHVGSAGTAARFLTAMLALSEGVYTIQASEQMKRRPMRPLFEALEQLGAEFTYLEKKGFLPVRVRGKRGGFKEASLDISRSTQFLSALLMMAPVLGEDFTIHIMSEKKDGSYIRITKKMMEQFGVECTFDGDSYHIKKGQNYQREIYEIEPDVSAACYFYAMAALTGGRTVVKNVHKDSMQGDLRFLEVLEKLGCHVTDTEAGIEVTGTNDGHYPGITVDMNDFSDQTMTLAALAPFADSPTTIRNIGHIRLQESDRLSAIAKELTKMGIQVEEGEDFLVIYPGKPQPSLVSTYEDHRMAMAFSLIGLRSEGIVIDNPLCCKKTFEDYFILLDRIIKDHR</sequence>
<feature type="binding site" evidence="7">
    <location>
        <position position="172"/>
    </location>
    <ligand>
        <name>3-phosphoshikimate</name>
        <dbReference type="ChEBI" id="CHEBI:145989"/>
    </ligand>
</feature>
<comment type="pathway">
    <text evidence="1 7">Metabolic intermediate biosynthesis; chorismate biosynthesis; chorismate from D-erythrose 4-phosphate and phosphoenolpyruvate: step 6/7.</text>
</comment>
<dbReference type="EMBL" id="JBBMEX010000004">
    <property type="protein sequence ID" value="MEQ2557234.1"/>
    <property type="molecule type" value="Genomic_DNA"/>
</dbReference>
<feature type="binding site" evidence="7">
    <location>
        <position position="387"/>
    </location>
    <ligand>
        <name>phosphoenolpyruvate</name>
        <dbReference type="ChEBI" id="CHEBI:58702"/>
    </ligand>
</feature>
<keyword evidence="5 7" id="KW-0057">Aromatic amino acid biosynthesis</keyword>
<feature type="binding site" evidence="7">
    <location>
        <position position="24"/>
    </location>
    <ligand>
        <name>3-phosphoshikimate</name>
        <dbReference type="ChEBI" id="CHEBI:145989"/>
    </ligand>
</feature>
<comment type="catalytic activity">
    <reaction evidence="6">
        <text>3-phosphoshikimate + phosphoenolpyruvate = 5-O-(1-carboxyvinyl)-3-phosphoshikimate + phosphate</text>
        <dbReference type="Rhea" id="RHEA:21256"/>
        <dbReference type="ChEBI" id="CHEBI:43474"/>
        <dbReference type="ChEBI" id="CHEBI:57701"/>
        <dbReference type="ChEBI" id="CHEBI:58702"/>
        <dbReference type="ChEBI" id="CHEBI:145989"/>
        <dbReference type="EC" id="2.5.1.19"/>
    </reaction>
    <physiologicalReaction direction="left-to-right" evidence="6">
        <dbReference type="Rhea" id="RHEA:21257"/>
    </physiologicalReaction>
</comment>